<dbReference type="Proteomes" id="UP001589568">
    <property type="component" value="Unassembled WGS sequence"/>
</dbReference>
<feature type="transmembrane region" description="Helical" evidence="7">
    <location>
        <begin position="219"/>
        <end position="242"/>
    </location>
</feature>
<accession>A0ABV5NE50</accession>
<keyword evidence="6 7" id="KW-0472">Membrane</keyword>
<organism evidence="10 11">
    <name type="scientific">Nonomuraea salmonea</name>
    <dbReference type="NCBI Taxonomy" id="46181"/>
    <lineage>
        <taxon>Bacteria</taxon>
        <taxon>Bacillati</taxon>
        <taxon>Actinomycetota</taxon>
        <taxon>Actinomycetes</taxon>
        <taxon>Streptosporangiales</taxon>
        <taxon>Streptosporangiaceae</taxon>
        <taxon>Nonomuraea</taxon>
    </lineage>
</organism>
<feature type="transmembrane region" description="Helical" evidence="7">
    <location>
        <begin position="509"/>
        <end position="529"/>
    </location>
</feature>
<dbReference type="SUPFAM" id="SSF82866">
    <property type="entry name" value="Multidrug efflux transporter AcrB transmembrane domain"/>
    <property type="match status" value="2"/>
</dbReference>
<dbReference type="InterPro" id="IPR004869">
    <property type="entry name" value="MMPL_dom"/>
</dbReference>
<comment type="subcellular location">
    <subcellularLocation>
        <location evidence="1">Cell membrane</location>
        <topology evidence="1">Multi-pass membrane protein</topology>
    </subcellularLocation>
</comment>
<name>A0ABV5NE50_9ACTN</name>
<feature type="transmembrane region" description="Helical" evidence="7">
    <location>
        <begin position="577"/>
        <end position="598"/>
    </location>
</feature>
<feature type="transmembrane region" description="Helical" evidence="7">
    <location>
        <begin position="307"/>
        <end position="332"/>
    </location>
</feature>
<evidence type="ECO:0000256" key="6">
    <source>
        <dbReference type="ARBA" id="ARBA00023136"/>
    </source>
</evidence>
<reference evidence="10 11" key="1">
    <citation type="submission" date="2024-09" db="EMBL/GenBank/DDBJ databases">
        <authorList>
            <person name="Sun Q."/>
            <person name="Mori K."/>
        </authorList>
    </citation>
    <scope>NUCLEOTIDE SEQUENCE [LARGE SCALE GENOMIC DNA]</scope>
    <source>
        <strain evidence="10 11">JCM 3324</strain>
    </source>
</reference>
<evidence type="ECO:0000259" key="9">
    <source>
        <dbReference type="Pfam" id="PF03176"/>
    </source>
</evidence>
<keyword evidence="4 7" id="KW-0812">Transmembrane</keyword>
<dbReference type="InterPro" id="IPR050545">
    <property type="entry name" value="Mycobact_MmpL"/>
</dbReference>
<evidence type="ECO:0000256" key="5">
    <source>
        <dbReference type="ARBA" id="ARBA00022989"/>
    </source>
</evidence>
<keyword evidence="3" id="KW-1003">Cell membrane</keyword>
<feature type="transmembrane region" description="Helical" evidence="7">
    <location>
        <begin position="195"/>
        <end position="213"/>
    </location>
</feature>
<sequence>MTRSIGKFCFQHRWKVVIASLLLMVAGFAAAGSVVGGMSAVQQQNVPESLQARQLLGEGGSQVVLLVEGVDPQAEATRAALARTAEAVRGLEGVTGVDEPRTASDGSGVMLAAGISKTGEEATALRVADALRSAGDGLPGARVRIGGDAWLRYQTKMAAQTDMRDAEFKALPLTFVALVIVFGGVVAAGLPLITTIVSVGAAFAVLLAISQVIPLDGNVTTVVTLLGLGLCIDYGLLLVGRYREELVRPYRRAAAAGGTRISLEERAKAVERTWATAGRTVMFSALTVAAALTGLMAFNAVGLRAVAAGGAAVSLVAMLTALTMVAALMRLFGGRIHPSRRALRGEDRVGGFFERLISRVQRFPVLVAVGIVVVLVALGAPMLSAKLALSGTKILPPDLESVQVSNVLAAKYGRTDRPAVLVLARTEPERLQQWAERWKGDPAVVRVETARPDGPGLSSVALAVRGDTQGPPARELVERVRADRPGDFRIWVAGQAAELVDVNALLRDGMPVALSVTAAAMLVLLFLLSGSILVPLTAVAMAVVSLGATFGVLVLVFQDGWLSGALDTLTVGGLDPFALAVIFAFAFGLSIDYEVFLLGRIREHVDEGLGTRAAVRAGVRDTGRIITSAALLMLVVFGTFGMARMGDIEQIGIGLFVAVLVDATLVRCLLVPSVMTLMGRANWWAPAPLRRLHARFGLREAEPAPRPLIEVGQSARTGD</sequence>
<feature type="transmembrane region" description="Helical" evidence="7">
    <location>
        <begin position="536"/>
        <end position="557"/>
    </location>
</feature>
<dbReference type="PANTHER" id="PTHR33406:SF11">
    <property type="entry name" value="MEMBRANE PROTEIN SCO6666-RELATED"/>
    <property type="match status" value="1"/>
</dbReference>
<gene>
    <name evidence="10" type="ORF">ACFFR3_03550</name>
</gene>
<feature type="domain" description="Membrane transport protein MMPL" evidence="9">
    <location>
        <begin position="474"/>
        <end position="693"/>
    </location>
</feature>
<dbReference type="RefSeq" id="WP_345396922.1">
    <property type="nucleotide sequence ID" value="NZ_BAAAXS010000001.1"/>
</dbReference>
<evidence type="ECO:0000313" key="10">
    <source>
        <dbReference type="EMBL" id="MFB9468563.1"/>
    </source>
</evidence>
<feature type="signal peptide" evidence="8">
    <location>
        <begin position="1"/>
        <end position="31"/>
    </location>
</feature>
<evidence type="ECO:0000256" key="8">
    <source>
        <dbReference type="SAM" id="SignalP"/>
    </source>
</evidence>
<evidence type="ECO:0000256" key="2">
    <source>
        <dbReference type="ARBA" id="ARBA00010157"/>
    </source>
</evidence>
<comment type="caution">
    <text evidence="10">The sequence shown here is derived from an EMBL/GenBank/DDBJ whole genome shotgun (WGS) entry which is preliminary data.</text>
</comment>
<feature type="chain" id="PRO_5047066227" evidence="8">
    <location>
        <begin position="32"/>
        <end position="719"/>
    </location>
</feature>
<protein>
    <submittedName>
        <fullName evidence="10">MMPL family transporter</fullName>
    </submittedName>
</protein>
<feature type="domain" description="Membrane transport protein MMPL" evidence="9">
    <location>
        <begin position="97"/>
        <end position="366"/>
    </location>
</feature>
<keyword evidence="5 7" id="KW-1133">Transmembrane helix</keyword>
<feature type="transmembrane region" description="Helical" evidence="7">
    <location>
        <begin position="625"/>
        <end position="645"/>
    </location>
</feature>
<keyword evidence="11" id="KW-1185">Reference proteome</keyword>
<dbReference type="EMBL" id="JBHMCF010000003">
    <property type="protein sequence ID" value="MFB9468563.1"/>
    <property type="molecule type" value="Genomic_DNA"/>
</dbReference>
<evidence type="ECO:0000256" key="1">
    <source>
        <dbReference type="ARBA" id="ARBA00004651"/>
    </source>
</evidence>
<proteinExistence type="inferred from homology"/>
<keyword evidence="8" id="KW-0732">Signal</keyword>
<evidence type="ECO:0000256" key="3">
    <source>
        <dbReference type="ARBA" id="ARBA00022475"/>
    </source>
</evidence>
<feature type="transmembrane region" description="Helical" evidence="7">
    <location>
        <begin position="281"/>
        <end position="301"/>
    </location>
</feature>
<evidence type="ECO:0000256" key="4">
    <source>
        <dbReference type="ARBA" id="ARBA00022692"/>
    </source>
</evidence>
<dbReference type="Pfam" id="PF03176">
    <property type="entry name" value="MMPL"/>
    <property type="match status" value="2"/>
</dbReference>
<comment type="similarity">
    <text evidence="2">Belongs to the resistance-nodulation-cell division (RND) (TC 2.A.6) family. MmpL subfamily.</text>
</comment>
<dbReference type="PANTHER" id="PTHR33406">
    <property type="entry name" value="MEMBRANE PROTEIN MJ1562-RELATED"/>
    <property type="match status" value="1"/>
</dbReference>
<feature type="transmembrane region" description="Helical" evidence="7">
    <location>
        <begin position="170"/>
        <end position="188"/>
    </location>
</feature>
<feature type="transmembrane region" description="Helical" evidence="7">
    <location>
        <begin position="651"/>
        <end position="670"/>
    </location>
</feature>
<dbReference type="Gene3D" id="1.20.1640.10">
    <property type="entry name" value="Multidrug efflux transporter AcrB transmembrane domain"/>
    <property type="match status" value="2"/>
</dbReference>
<feature type="transmembrane region" description="Helical" evidence="7">
    <location>
        <begin position="363"/>
        <end position="383"/>
    </location>
</feature>
<evidence type="ECO:0000313" key="11">
    <source>
        <dbReference type="Proteomes" id="UP001589568"/>
    </source>
</evidence>
<evidence type="ECO:0000256" key="7">
    <source>
        <dbReference type="SAM" id="Phobius"/>
    </source>
</evidence>